<sequence>MRFLASMILACVASVGLSAASTAFDVRSVANACHSADCPAVVADSLAALSRSGADQARIDEFVAAMAGELLTLVQTNPDLSAPISTALDLAASRATPGSALARDLALLAQLIADGHANSLSLTAFNGTAHPLSTTAPTAGRNGSES</sequence>
<dbReference type="EMBL" id="JAOWKW010000004">
    <property type="protein sequence ID" value="MCV2878426.1"/>
    <property type="molecule type" value="Genomic_DNA"/>
</dbReference>
<evidence type="ECO:0000313" key="2">
    <source>
        <dbReference type="EMBL" id="MCV2878426.1"/>
    </source>
</evidence>
<reference evidence="2 3" key="1">
    <citation type="submission" date="2022-10" db="EMBL/GenBank/DDBJ databases">
        <title>Sinirhodobacter sp. nov., isolated from ocean surface sediments.</title>
        <authorList>
            <person name="He W."/>
            <person name="Wang L."/>
            <person name="Zhang D.-F."/>
        </authorList>
    </citation>
    <scope>NUCLEOTIDE SEQUENCE [LARGE SCALE GENOMIC DNA]</scope>
    <source>
        <strain evidence="2 3">WL0115</strain>
    </source>
</reference>
<dbReference type="RefSeq" id="WP_263847420.1">
    <property type="nucleotide sequence ID" value="NZ_JAOWKW010000004.1"/>
</dbReference>
<evidence type="ECO:0000313" key="3">
    <source>
        <dbReference type="Proteomes" id="UP001526166"/>
    </source>
</evidence>
<dbReference type="Proteomes" id="UP001526166">
    <property type="component" value="Unassembled WGS sequence"/>
</dbReference>
<protein>
    <recommendedName>
        <fullName evidence="4">Cytochrome c domain-containing protein</fullName>
    </recommendedName>
</protein>
<gene>
    <name evidence="2" type="ORF">OE699_06125</name>
</gene>
<accession>A0ABT2ZXF8</accession>
<name>A0ABT2ZXF8_9RHOB</name>
<evidence type="ECO:0000256" key="1">
    <source>
        <dbReference type="SAM" id="SignalP"/>
    </source>
</evidence>
<organism evidence="2 3">
    <name type="scientific">Sedimentimonas flavescens</name>
    <dbReference type="NCBI Taxonomy" id="2851012"/>
    <lineage>
        <taxon>Bacteria</taxon>
        <taxon>Pseudomonadati</taxon>
        <taxon>Pseudomonadota</taxon>
        <taxon>Alphaproteobacteria</taxon>
        <taxon>Rhodobacterales</taxon>
        <taxon>Rhodobacter group</taxon>
        <taxon>Sedimentimonas</taxon>
    </lineage>
</organism>
<comment type="caution">
    <text evidence="2">The sequence shown here is derived from an EMBL/GenBank/DDBJ whole genome shotgun (WGS) entry which is preliminary data.</text>
</comment>
<feature type="chain" id="PRO_5045446763" description="Cytochrome c domain-containing protein" evidence="1">
    <location>
        <begin position="20"/>
        <end position="146"/>
    </location>
</feature>
<proteinExistence type="predicted"/>
<keyword evidence="3" id="KW-1185">Reference proteome</keyword>
<evidence type="ECO:0008006" key="4">
    <source>
        <dbReference type="Google" id="ProtNLM"/>
    </source>
</evidence>
<keyword evidence="1" id="KW-0732">Signal</keyword>
<feature type="signal peptide" evidence="1">
    <location>
        <begin position="1"/>
        <end position="19"/>
    </location>
</feature>